<protein>
    <submittedName>
        <fullName evidence="1">Terminase small subunit</fullName>
    </submittedName>
</protein>
<dbReference type="GO" id="GO:0051276">
    <property type="term" value="P:chromosome organization"/>
    <property type="evidence" value="ECO:0007669"/>
    <property type="project" value="InterPro"/>
</dbReference>
<sequence>MAKNISRRRAPNDHRRALFVAEYLKDLNAVQAAIRAGYEPSTAERCAWQIMRYPDVKAAIEDAMADRLTRMKATADAAVADLFRRARYDPLDYADITCPADLAKLTPEQRVPIEGWSYDRAGNFILKLSSKTSNGETLLRHLGQLKDKVDLEHSGPGGGAIPTSLEIRFVRPPDGNGSSD</sequence>
<name>A0A5M6IU69_9PROT</name>
<organism evidence="1 2">
    <name type="scientific">Rhodovastum atsumiense</name>
    <dbReference type="NCBI Taxonomy" id="504468"/>
    <lineage>
        <taxon>Bacteria</taxon>
        <taxon>Pseudomonadati</taxon>
        <taxon>Pseudomonadota</taxon>
        <taxon>Alphaproteobacteria</taxon>
        <taxon>Acetobacterales</taxon>
        <taxon>Acetobacteraceae</taxon>
        <taxon>Rhodovastum</taxon>
    </lineage>
</organism>
<dbReference type="Pfam" id="PF03592">
    <property type="entry name" value="Terminase_2"/>
    <property type="match status" value="1"/>
</dbReference>
<comment type="caution">
    <text evidence="1">The sequence shown here is derived from an EMBL/GenBank/DDBJ whole genome shotgun (WGS) entry which is preliminary data.</text>
</comment>
<dbReference type="EMBL" id="VWPK01000017">
    <property type="protein sequence ID" value="KAA5611866.1"/>
    <property type="molecule type" value="Genomic_DNA"/>
</dbReference>
<dbReference type="Gene3D" id="1.10.10.1400">
    <property type="entry name" value="Terminase, small subunit, N-terminal DNA-binding domain, HTH motif"/>
    <property type="match status" value="1"/>
</dbReference>
<gene>
    <name evidence="1" type="ORF">F1189_12600</name>
</gene>
<keyword evidence="2" id="KW-1185">Reference proteome</keyword>
<dbReference type="OrthoDB" id="8227562at2"/>
<evidence type="ECO:0000313" key="1">
    <source>
        <dbReference type="EMBL" id="KAA5611866.1"/>
    </source>
</evidence>
<proteinExistence type="predicted"/>
<dbReference type="InterPro" id="IPR038713">
    <property type="entry name" value="Terminase_Gp1_N_sf"/>
</dbReference>
<reference evidence="1 2" key="1">
    <citation type="submission" date="2019-09" db="EMBL/GenBank/DDBJ databases">
        <title>Genome sequence of Rhodovastum atsumiense, a diverse member of the Acetobacteraceae family of non-sulfur purple photosynthetic bacteria.</title>
        <authorList>
            <person name="Meyer T."/>
            <person name="Kyndt J."/>
        </authorList>
    </citation>
    <scope>NUCLEOTIDE SEQUENCE [LARGE SCALE GENOMIC DNA]</scope>
    <source>
        <strain evidence="1 2">DSM 21279</strain>
    </source>
</reference>
<dbReference type="InterPro" id="IPR005335">
    <property type="entry name" value="Terminase_ssu"/>
</dbReference>
<evidence type="ECO:0000313" key="2">
    <source>
        <dbReference type="Proteomes" id="UP000325255"/>
    </source>
</evidence>
<dbReference type="AlphaFoldDB" id="A0A5M6IU69"/>
<accession>A0A5M6IU69</accession>
<dbReference type="Proteomes" id="UP000325255">
    <property type="component" value="Unassembled WGS sequence"/>
</dbReference>
<dbReference type="RefSeq" id="WP_150041139.1">
    <property type="nucleotide sequence ID" value="NZ_OW485605.1"/>
</dbReference>